<dbReference type="InterPro" id="IPR015797">
    <property type="entry name" value="NUDIX_hydrolase-like_dom_sf"/>
</dbReference>
<evidence type="ECO:0000313" key="16">
    <source>
        <dbReference type="Proteomes" id="UP000193648"/>
    </source>
</evidence>
<dbReference type="InterPro" id="IPR004036">
    <property type="entry name" value="Endonuclease-III-like_CS2"/>
</dbReference>
<keyword evidence="13" id="KW-0326">Glycosidase</keyword>
<comment type="cofactor">
    <cofactor evidence="2">
        <name>[4Fe-4S] cluster</name>
        <dbReference type="ChEBI" id="CHEBI:49883"/>
    </cofactor>
</comment>
<dbReference type="Proteomes" id="UP000193648">
    <property type="component" value="Unassembled WGS sequence"/>
</dbReference>
<comment type="catalytic activity">
    <reaction evidence="1">
        <text>Hydrolyzes free adenine bases from 7,8-dihydro-8-oxoguanine:adenine mismatched double-stranded DNA, leaving an apurinic site.</text>
        <dbReference type="EC" id="3.2.2.31"/>
    </reaction>
</comment>
<dbReference type="GO" id="GO:0051539">
    <property type="term" value="F:4 iron, 4 sulfur cluster binding"/>
    <property type="evidence" value="ECO:0007669"/>
    <property type="project" value="UniProtKB-KW"/>
</dbReference>
<dbReference type="InterPro" id="IPR003651">
    <property type="entry name" value="Endonuclease3_FeS-loop_motif"/>
</dbReference>
<accession>A0A1Y2GP66</accession>
<dbReference type="InterPro" id="IPR044298">
    <property type="entry name" value="MIG/MutY"/>
</dbReference>
<dbReference type="AlphaFoldDB" id="A0A1Y2GP66"/>
<dbReference type="EMBL" id="MCFF01000016">
    <property type="protein sequence ID" value="ORZ17447.1"/>
    <property type="molecule type" value="Genomic_DNA"/>
</dbReference>
<feature type="non-terminal residue" evidence="15">
    <location>
        <position position="347"/>
    </location>
</feature>
<gene>
    <name evidence="15" type="ORF">BCR41DRAFT_304857</name>
</gene>
<evidence type="ECO:0000256" key="8">
    <source>
        <dbReference type="ARBA" id="ARBA00022763"/>
    </source>
</evidence>
<dbReference type="FunCoup" id="A0A1Y2GP66">
    <property type="interactions" value="273"/>
</dbReference>
<evidence type="ECO:0000256" key="1">
    <source>
        <dbReference type="ARBA" id="ARBA00000843"/>
    </source>
</evidence>
<dbReference type="Gene3D" id="1.10.340.30">
    <property type="entry name" value="Hypothetical protein, domain 2"/>
    <property type="match status" value="1"/>
</dbReference>
<dbReference type="GO" id="GO:0034039">
    <property type="term" value="F:8-oxo-7,8-dihydroguanine DNA N-glycosylase activity"/>
    <property type="evidence" value="ECO:0007669"/>
    <property type="project" value="TreeGrafter"/>
</dbReference>
<dbReference type="SMART" id="SM00525">
    <property type="entry name" value="FES"/>
    <property type="match status" value="1"/>
</dbReference>
<dbReference type="GO" id="GO:0005634">
    <property type="term" value="C:nucleus"/>
    <property type="evidence" value="ECO:0007669"/>
    <property type="project" value="TreeGrafter"/>
</dbReference>
<dbReference type="Pfam" id="PF10576">
    <property type="entry name" value="EndIII_4Fe-2S"/>
    <property type="match status" value="1"/>
</dbReference>
<evidence type="ECO:0000256" key="5">
    <source>
        <dbReference type="ARBA" id="ARBA00022023"/>
    </source>
</evidence>
<evidence type="ECO:0000259" key="14">
    <source>
        <dbReference type="SMART" id="SM00478"/>
    </source>
</evidence>
<protein>
    <recommendedName>
        <fullName evidence="5">Adenine DNA glycosylase</fullName>
        <ecNumber evidence="4">3.2.2.31</ecNumber>
    </recommendedName>
</protein>
<evidence type="ECO:0000256" key="10">
    <source>
        <dbReference type="ARBA" id="ARBA00023004"/>
    </source>
</evidence>
<dbReference type="FunFam" id="1.10.340.30:FF:000002">
    <property type="entry name" value="Adenine DNA glycosylase"/>
    <property type="match status" value="1"/>
</dbReference>
<dbReference type="SMART" id="SM00478">
    <property type="entry name" value="ENDO3c"/>
    <property type="match status" value="1"/>
</dbReference>
<evidence type="ECO:0000256" key="12">
    <source>
        <dbReference type="ARBA" id="ARBA00023204"/>
    </source>
</evidence>
<keyword evidence="9" id="KW-0378">Hydrolase</keyword>
<dbReference type="GO" id="GO:0000701">
    <property type="term" value="F:purine-specific mismatch base pair DNA N-glycosylase activity"/>
    <property type="evidence" value="ECO:0007669"/>
    <property type="project" value="UniProtKB-EC"/>
</dbReference>
<keyword evidence="8" id="KW-0227">DNA damage</keyword>
<keyword evidence="12" id="KW-0234">DNA repair</keyword>
<reference evidence="15 16" key="1">
    <citation type="submission" date="2016-07" db="EMBL/GenBank/DDBJ databases">
        <title>Pervasive Adenine N6-methylation of Active Genes in Fungi.</title>
        <authorList>
            <consortium name="DOE Joint Genome Institute"/>
            <person name="Mondo S.J."/>
            <person name="Dannebaum R.O."/>
            <person name="Kuo R.C."/>
            <person name="Labutti K."/>
            <person name="Haridas S."/>
            <person name="Kuo A."/>
            <person name="Salamov A."/>
            <person name="Ahrendt S.R."/>
            <person name="Lipzen A."/>
            <person name="Sullivan W."/>
            <person name="Andreopoulos W.B."/>
            <person name="Clum A."/>
            <person name="Lindquist E."/>
            <person name="Daum C."/>
            <person name="Ramamoorthy G.K."/>
            <person name="Gryganskyi A."/>
            <person name="Culley D."/>
            <person name="Magnuson J.K."/>
            <person name="James T.Y."/>
            <person name="O'Malley M.A."/>
            <person name="Stajich J.E."/>
            <person name="Spatafora J.W."/>
            <person name="Visel A."/>
            <person name="Grigoriev I.V."/>
        </authorList>
    </citation>
    <scope>NUCLEOTIDE SEQUENCE [LARGE SCALE GENOMIC DNA]</scope>
    <source>
        <strain evidence="15 16">NRRL 3116</strain>
    </source>
</reference>
<dbReference type="GO" id="GO:0046872">
    <property type="term" value="F:metal ion binding"/>
    <property type="evidence" value="ECO:0007669"/>
    <property type="project" value="UniProtKB-KW"/>
</dbReference>
<comment type="similarity">
    <text evidence="3">Belongs to the Nth/MutY family.</text>
</comment>
<evidence type="ECO:0000256" key="7">
    <source>
        <dbReference type="ARBA" id="ARBA00022723"/>
    </source>
</evidence>
<feature type="domain" description="HhH-GPD" evidence="14">
    <location>
        <begin position="80"/>
        <end position="232"/>
    </location>
</feature>
<dbReference type="InterPro" id="IPR023170">
    <property type="entry name" value="HhH_base_excis_C"/>
</dbReference>
<proteinExistence type="inferred from homology"/>
<dbReference type="PANTHER" id="PTHR42944:SF1">
    <property type="entry name" value="ADENINE DNA GLYCOSYLASE"/>
    <property type="match status" value="1"/>
</dbReference>
<dbReference type="GO" id="GO:0006285">
    <property type="term" value="P:base-excision repair, AP site formation"/>
    <property type="evidence" value="ECO:0007669"/>
    <property type="project" value="UniProtKB-ARBA"/>
</dbReference>
<dbReference type="SUPFAM" id="SSF48150">
    <property type="entry name" value="DNA-glycosylase"/>
    <property type="match status" value="1"/>
</dbReference>
<dbReference type="PANTHER" id="PTHR42944">
    <property type="entry name" value="ADENINE DNA GLYCOSYLASE"/>
    <property type="match status" value="1"/>
</dbReference>
<name>A0A1Y2GP66_9FUNG</name>
<evidence type="ECO:0000256" key="6">
    <source>
        <dbReference type="ARBA" id="ARBA00022485"/>
    </source>
</evidence>
<dbReference type="CDD" id="cd00056">
    <property type="entry name" value="ENDO3c"/>
    <property type="match status" value="1"/>
</dbReference>
<dbReference type="InParanoid" id="A0A1Y2GP66"/>
<dbReference type="GO" id="GO:0006298">
    <property type="term" value="P:mismatch repair"/>
    <property type="evidence" value="ECO:0007669"/>
    <property type="project" value="TreeGrafter"/>
</dbReference>
<comment type="caution">
    <text evidence="15">The sequence shown here is derived from an EMBL/GenBank/DDBJ whole genome shotgun (WGS) entry which is preliminary data.</text>
</comment>
<dbReference type="InterPro" id="IPR011257">
    <property type="entry name" value="DNA_glycosylase"/>
</dbReference>
<organism evidence="15 16">
    <name type="scientific">Lobosporangium transversale</name>
    <dbReference type="NCBI Taxonomy" id="64571"/>
    <lineage>
        <taxon>Eukaryota</taxon>
        <taxon>Fungi</taxon>
        <taxon>Fungi incertae sedis</taxon>
        <taxon>Mucoromycota</taxon>
        <taxon>Mortierellomycotina</taxon>
        <taxon>Mortierellomycetes</taxon>
        <taxon>Mortierellales</taxon>
        <taxon>Mortierellaceae</taxon>
        <taxon>Lobosporangium</taxon>
    </lineage>
</organism>
<evidence type="ECO:0000256" key="4">
    <source>
        <dbReference type="ARBA" id="ARBA00012045"/>
    </source>
</evidence>
<dbReference type="FunFam" id="1.10.1670.10:FF:000002">
    <property type="entry name" value="Adenine DNA glycosylase"/>
    <property type="match status" value="1"/>
</dbReference>
<dbReference type="STRING" id="64571.A0A1Y2GP66"/>
<dbReference type="GeneID" id="33562614"/>
<keyword evidence="10" id="KW-0408">Iron</keyword>
<keyword evidence="16" id="KW-1185">Reference proteome</keyword>
<dbReference type="OrthoDB" id="10248838at2759"/>
<dbReference type="PROSITE" id="PS01155">
    <property type="entry name" value="ENDONUCLEASE_III_2"/>
    <property type="match status" value="1"/>
</dbReference>
<sequence>MEDLVTDAARVRLSNGKHSFKYHRFLGNESRKRVHDDILAWYDIYHRKLPWRQMEALSMQEYEKQHPGQRAYEVWVSEIMCQQTQVATVIPYYNTWMEKWPTIHDLAAADLEDVNKVWTGLGYYSRASRLHSGAQKVVKEFNGVLPRDPVVLEKEIPGIGRYTAGAIASHAYNVPAELVDGNVIRVLSRLRAIGGDVKSPKVIDLHWQIAKELVHQDRPGCFNQGLMELGAVICTPQNPQCGKCPVRTSCRAYAEKRQIEEEDGAIVGKDDSDECTLCLPAADVESKDQGIVTQYPRKAIKKAPRDEECAVSILERVRSLESGESISEFLLVKRPDKGLLAGMWEFP</sequence>
<evidence type="ECO:0000313" key="15">
    <source>
        <dbReference type="EMBL" id="ORZ17447.1"/>
    </source>
</evidence>
<dbReference type="EC" id="3.2.2.31" evidence="4"/>
<evidence type="ECO:0000256" key="9">
    <source>
        <dbReference type="ARBA" id="ARBA00022801"/>
    </source>
</evidence>
<dbReference type="RefSeq" id="XP_021881834.1">
    <property type="nucleotide sequence ID" value="XM_022020770.1"/>
</dbReference>
<evidence type="ECO:0000256" key="11">
    <source>
        <dbReference type="ARBA" id="ARBA00023014"/>
    </source>
</evidence>
<dbReference type="GO" id="GO:0032357">
    <property type="term" value="F:oxidized purine DNA binding"/>
    <property type="evidence" value="ECO:0007669"/>
    <property type="project" value="TreeGrafter"/>
</dbReference>
<dbReference type="Pfam" id="PF00730">
    <property type="entry name" value="HhH-GPD"/>
    <property type="match status" value="1"/>
</dbReference>
<keyword evidence="7" id="KW-0479">Metal-binding</keyword>
<evidence type="ECO:0000256" key="2">
    <source>
        <dbReference type="ARBA" id="ARBA00001966"/>
    </source>
</evidence>
<dbReference type="SUPFAM" id="SSF55811">
    <property type="entry name" value="Nudix"/>
    <property type="match status" value="1"/>
</dbReference>
<dbReference type="InterPro" id="IPR003265">
    <property type="entry name" value="HhH-GPD_domain"/>
</dbReference>
<dbReference type="Gene3D" id="3.90.79.10">
    <property type="entry name" value="Nucleoside Triphosphate Pyrophosphohydrolase"/>
    <property type="match status" value="1"/>
</dbReference>
<keyword evidence="11" id="KW-0411">Iron-sulfur</keyword>
<evidence type="ECO:0000256" key="13">
    <source>
        <dbReference type="ARBA" id="ARBA00023295"/>
    </source>
</evidence>
<dbReference type="GO" id="GO:0035485">
    <property type="term" value="F:adenine/guanine mispair binding"/>
    <property type="evidence" value="ECO:0007669"/>
    <property type="project" value="TreeGrafter"/>
</dbReference>
<evidence type="ECO:0000256" key="3">
    <source>
        <dbReference type="ARBA" id="ARBA00008343"/>
    </source>
</evidence>
<dbReference type="Gene3D" id="1.10.1670.10">
    <property type="entry name" value="Helix-hairpin-Helix base-excision DNA repair enzymes (C-terminal)"/>
    <property type="match status" value="1"/>
</dbReference>
<keyword evidence="6" id="KW-0004">4Fe-4S</keyword>